<feature type="transmembrane region" description="Helical" evidence="2">
    <location>
        <begin position="252"/>
        <end position="272"/>
    </location>
</feature>
<reference evidence="3" key="1">
    <citation type="submission" date="2021-03" db="EMBL/GenBank/DDBJ databases">
        <authorList>
            <person name="Alouane T."/>
            <person name="Langin T."/>
            <person name="Bonhomme L."/>
        </authorList>
    </citation>
    <scope>NUCLEOTIDE SEQUENCE</scope>
    <source>
        <strain evidence="3">MDC_Fg202</strain>
    </source>
</reference>
<accession>A0A9N8NI46</accession>
<name>A0A9N8NI46_GIBZA</name>
<gene>
    <name evidence="3" type="ORF">MDCFG202_LOCUS143044</name>
</gene>
<organism evidence="3 4">
    <name type="scientific">Gibberella zeae</name>
    <name type="common">Wheat head blight fungus</name>
    <name type="synonym">Fusarium graminearum</name>
    <dbReference type="NCBI Taxonomy" id="5518"/>
    <lineage>
        <taxon>Eukaryota</taxon>
        <taxon>Fungi</taxon>
        <taxon>Dikarya</taxon>
        <taxon>Ascomycota</taxon>
        <taxon>Pezizomycotina</taxon>
        <taxon>Sordariomycetes</taxon>
        <taxon>Hypocreomycetidae</taxon>
        <taxon>Hypocreales</taxon>
        <taxon>Nectriaceae</taxon>
        <taxon>Fusarium</taxon>
    </lineage>
</organism>
<evidence type="ECO:0000256" key="2">
    <source>
        <dbReference type="SAM" id="Phobius"/>
    </source>
</evidence>
<evidence type="ECO:0000256" key="1">
    <source>
        <dbReference type="SAM" id="MobiDB-lite"/>
    </source>
</evidence>
<comment type="caution">
    <text evidence="3">The sequence shown here is derived from an EMBL/GenBank/DDBJ whole genome shotgun (WGS) entry which is preliminary data.</text>
</comment>
<proteinExistence type="predicted"/>
<evidence type="ECO:0000313" key="3">
    <source>
        <dbReference type="EMBL" id="CAG1977177.1"/>
    </source>
</evidence>
<dbReference type="EMBL" id="CAJPIJ010000104">
    <property type="protein sequence ID" value="CAG1977177.1"/>
    <property type="molecule type" value="Genomic_DNA"/>
</dbReference>
<dbReference type="AlphaFoldDB" id="A0A9N8NI46"/>
<sequence length="462" mass="51342">QLHLLYDNPEATPVYCLGNSWTIPNLVSNGHIGYSLRIMGSQDPPASLGANGAEPPVLPVASSDLSSIFEWAALFPLAIYLASSRYPHLLVGRTALAGFIPVGLFPRLRVLAMIADLLQHGQDFIDRASSVTDSRRTVWDVSWDSIFPCANGAVAEILSGYILRNVKLQSLEEKEEEKPEIKTSNKEPAARLSKSKTDKSFRRYQNLHIIRFSESQSKSMRRNRRLGSSDALPMVFEAFVLLGLLGASIVCYLFGLYGTGTAIALIVIFRVCRQLIRVDRPEGYLQSNEIGVPGCMLVSPRKRFNLSPLGGWKAHGLRILEILQLAIMTYVAAQKGWDGVALLILVATAWAFDSIVYRDGRIAELGWGAMFTGRTPMIGAIQALGQHRRTSWMDGILAPSNRRDAWLQMLAEREVDPKLNQVLTHDDKNWIELNLRLTREAEEVIRPVMSDQITETTAQATA</sequence>
<feature type="region of interest" description="Disordered" evidence="1">
    <location>
        <begin position="174"/>
        <end position="198"/>
    </location>
</feature>
<protein>
    <submittedName>
        <fullName evidence="3">Uncharacterized protein</fullName>
    </submittedName>
</protein>
<evidence type="ECO:0000313" key="4">
    <source>
        <dbReference type="Proteomes" id="UP000746612"/>
    </source>
</evidence>
<keyword evidence="2" id="KW-0812">Transmembrane</keyword>
<dbReference type="Proteomes" id="UP000746612">
    <property type="component" value="Unassembled WGS sequence"/>
</dbReference>
<keyword evidence="2" id="KW-0472">Membrane</keyword>
<feature type="non-terminal residue" evidence="3">
    <location>
        <position position="1"/>
    </location>
</feature>
<keyword evidence="2" id="KW-1133">Transmembrane helix</keyword>